<evidence type="ECO:0000313" key="3">
    <source>
        <dbReference type="WBParaSite" id="PEQ_0000329001-mRNA-1"/>
    </source>
</evidence>
<dbReference type="Proteomes" id="UP000887564">
    <property type="component" value="Unplaced"/>
</dbReference>
<feature type="region of interest" description="Disordered" evidence="1">
    <location>
        <begin position="1"/>
        <end position="31"/>
    </location>
</feature>
<name>A0A914RN25_PAREQ</name>
<dbReference type="WBParaSite" id="PEQ_0000329001-mRNA-1">
    <property type="protein sequence ID" value="PEQ_0000329001-mRNA-1"/>
    <property type="gene ID" value="PEQ_0000329001"/>
</dbReference>
<dbReference type="AlphaFoldDB" id="A0A914RN25"/>
<sequence length="85" mass="9237">MSNRQKWLKEHMLRGPVLPSNPVPSGPPPRFQDIASSQTINGRRSASARCAPFAETKIHGSHHSESPPHTDVSYVQSSDGTGGNY</sequence>
<evidence type="ECO:0000256" key="1">
    <source>
        <dbReference type="SAM" id="MobiDB-lite"/>
    </source>
</evidence>
<evidence type="ECO:0000313" key="2">
    <source>
        <dbReference type="Proteomes" id="UP000887564"/>
    </source>
</evidence>
<feature type="compositionally biased region" description="Pro residues" evidence="1">
    <location>
        <begin position="19"/>
        <end position="30"/>
    </location>
</feature>
<feature type="region of interest" description="Disordered" evidence="1">
    <location>
        <begin position="53"/>
        <end position="85"/>
    </location>
</feature>
<feature type="compositionally biased region" description="Basic and acidic residues" evidence="1">
    <location>
        <begin position="56"/>
        <end position="68"/>
    </location>
</feature>
<accession>A0A914RN25</accession>
<organism evidence="2 3">
    <name type="scientific">Parascaris equorum</name>
    <name type="common">Equine roundworm</name>
    <dbReference type="NCBI Taxonomy" id="6256"/>
    <lineage>
        <taxon>Eukaryota</taxon>
        <taxon>Metazoa</taxon>
        <taxon>Ecdysozoa</taxon>
        <taxon>Nematoda</taxon>
        <taxon>Chromadorea</taxon>
        <taxon>Rhabditida</taxon>
        <taxon>Spirurina</taxon>
        <taxon>Ascaridomorpha</taxon>
        <taxon>Ascaridoidea</taxon>
        <taxon>Ascarididae</taxon>
        <taxon>Parascaris</taxon>
    </lineage>
</organism>
<protein>
    <submittedName>
        <fullName evidence="3">Uncharacterized protein</fullName>
    </submittedName>
</protein>
<reference evidence="3" key="1">
    <citation type="submission" date="2022-11" db="UniProtKB">
        <authorList>
            <consortium name="WormBaseParasite"/>
        </authorList>
    </citation>
    <scope>IDENTIFICATION</scope>
</reference>
<proteinExistence type="predicted"/>
<keyword evidence="2" id="KW-1185">Reference proteome</keyword>